<comment type="similarity">
    <text evidence="2">Belongs to the cation diffusion facilitator (CDF) transporter (TC 2.A.4) family.</text>
</comment>
<evidence type="ECO:0000256" key="3">
    <source>
        <dbReference type="ARBA" id="ARBA00022448"/>
    </source>
</evidence>
<dbReference type="Pfam" id="PF16916">
    <property type="entry name" value="ZT_dimer"/>
    <property type="match status" value="1"/>
</dbReference>
<gene>
    <name evidence="9" type="ORF">DW663_11375</name>
</gene>
<dbReference type="SUPFAM" id="SSF161111">
    <property type="entry name" value="Cation efflux protein transmembrane domain-like"/>
    <property type="match status" value="1"/>
</dbReference>
<dbReference type="GO" id="GO:0016747">
    <property type="term" value="F:acyltransferase activity, transferring groups other than amino-acyl groups"/>
    <property type="evidence" value="ECO:0007669"/>
    <property type="project" value="InterPro"/>
</dbReference>
<dbReference type="FunFam" id="1.20.1510.10:FF:000006">
    <property type="entry name" value="Divalent cation efflux transporter"/>
    <property type="match status" value="1"/>
</dbReference>
<dbReference type="InterPro" id="IPR000182">
    <property type="entry name" value="GNAT_dom"/>
</dbReference>
<dbReference type="Pfam" id="PF13508">
    <property type="entry name" value="Acetyltransf_7"/>
    <property type="match status" value="1"/>
</dbReference>
<dbReference type="PANTHER" id="PTHR43840:SF15">
    <property type="entry name" value="MITOCHONDRIAL METAL TRANSPORTER 1-RELATED"/>
    <property type="match status" value="1"/>
</dbReference>
<dbReference type="Gene3D" id="1.20.1510.10">
    <property type="entry name" value="Cation efflux protein transmembrane domain"/>
    <property type="match status" value="1"/>
</dbReference>
<dbReference type="PROSITE" id="PS51186">
    <property type="entry name" value="GNAT"/>
    <property type="match status" value="1"/>
</dbReference>
<dbReference type="InterPro" id="IPR027470">
    <property type="entry name" value="Cation_efflux_CTD"/>
</dbReference>
<evidence type="ECO:0000313" key="9">
    <source>
        <dbReference type="EMBL" id="RHF70132.1"/>
    </source>
</evidence>
<dbReference type="GeneID" id="62764367"/>
<name>A0A414PNP0_FUSMR</name>
<proteinExistence type="inferred from homology"/>
<dbReference type="InterPro" id="IPR027469">
    <property type="entry name" value="Cation_efflux_TMD_sf"/>
</dbReference>
<dbReference type="EMBL" id="QRHL01000030">
    <property type="protein sequence ID" value="RHF70132.1"/>
    <property type="molecule type" value="Genomic_DNA"/>
</dbReference>
<evidence type="ECO:0000256" key="1">
    <source>
        <dbReference type="ARBA" id="ARBA00004141"/>
    </source>
</evidence>
<accession>A0A414PNP0</accession>
<feature type="transmembrane region" description="Helical" evidence="7">
    <location>
        <begin position="131"/>
        <end position="153"/>
    </location>
</feature>
<evidence type="ECO:0000313" key="10">
    <source>
        <dbReference type="Proteomes" id="UP000284676"/>
    </source>
</evidence>
<protein>
    <submittedName>
        <fullName evidence="9">GNAT family N-acetyltransferase</fullName>
    </submittedName>
</protein>
<dbReference type="CDD" id="cd04301">
    <property type="entry name" value="NAT_SF"/>
    <property type="match status" value="1"/>
</dbReference>
<keyword evidence="3" id="KW-0813">Transport</keyword>
<comment type="caution">
    <text evidence="9">The sequence shown here is derived from an EMBL/GenBank/DDBJ whole genome shotgun (WGS) entry which is preliminary data.</text>
</comment>
<reference evidence="9 10" key="1">
    <citation type="submission" date="2018-08" db="EMBL/GenBank/DDBJ databases">
        <title>A genome reference for cultivated species of the human gut microbiota.</title>
        <authorList>
            <person name="Zou Y."/>
            <person name="Xue W."/>
            <person name="Luo G."/>
        </authorList>
    </citation>
    <scope>NUCLEOTIDE SEQUENCE [LARGE SCALE GENOMIC DNA]</scope>
    <source>
        <strain evidence="9 10">AM25-1</strain>
    </source>
</reference>
<dbReference type="GO" id="GO:0008324">
    <property type="term" value="F:monoatomic cation transmembrane transporter activity"/>
    <property type="evidence" value="ECO:0007669"/>
    <property type="project" value="InterPro"/>
</dbReference>
<feature type="transmembrane region" description="Helical" evidence="7">
    <location>
        <begin position="234"/>
        <end position="251"/>
    </location>
</feature>
<evidence type="ECO:0000256" key="7">
    <source>
        <dbReference type="SAM" id="Phobius"/>
    </source>
</evidence>
<evidence type="ECO:0000256" key="2">
    <source>
        <dbReference type="ARBA" id="ARBA00008114"/>
    </source>
</evidence>
<dbReference type="Proteomes" id="UP000284676">
    <property type="component" value="Unassembled WGS sequence"/>
</dbReference>
<feature type="domain" description="N-acetyltransferase" evidence="8">
    <location>
        <begin position="1"/>
        <end position="130"/>
    </location>
</feature>
<dbReference type="PANTHER" id="PTHR43840">
    <property type="entry name" value="MITOCHONDRIAL METAL TRANSPORTER 1-RELATED"/>
    <property type="match status" value="1"/>
</dbReference>
<keyword evidence="5 7" id="KW-1133">Transmembrane helix</keyword>
<dbReference type="InterPro" id="IPR058533">
    <property type="entry name" value="Cation_efflux_TM"/>
</dbReference>
<keyword evidence="4 7" id="KW-0812">Transmembrane</keyword>
<dbReference type="Pfam" id="PF01545">
    <property type="entry name" value="Cation_efflux"/>
    <property type="match status" value="1"/>
</dbReference>
<dbReference type="InterPro" id="IPR002524">
    <property type="entry name" value="Cation_efflux"/>
</dbReference>
<evidence type="ECO:0000259" key="8">
    <source>
        <dbReference type="PROSITE" id="PS51186"/>
    </source>
</evidence>
<dbReference type="Gene3D" id="3.30.70.1350">
    <property type="entry name" value="Cation efflux protein, cytoplasmic domain"/>
    <property type="match status" value="1"/>
</dbReference>
<evidence type="ECO:0000256" key="5">
    <source>
        <dbReference type="ARBA" id="ARBA00022989"/>
    </source>
</evidence>
<dbReference type="InterPro" id="IPR050291">
    <property type="entry name" value="CDF_Transporter"/>
</dbReference>
<comment type="subcellular location">
    <subcellularLocation>
        <location evidence="1">Membrane</location>
        <topology evidence="1">Multi-pass membrane protein</topology>
    </subcellularLocation>
</comment>
<organism evidence="9 10">
    <name type="scientific">Fusobacterium mortiferum</name>
    <dbReference type="NCBI Taxonomy" id="850"/>
    <lineage>
        <taxon>Bacteria</taxon>
        <taxon>Fusobacteriati</taxon>
        <taxon>Fusobacteriota</taxon>
        <taxon>Fusobacteriia</taxon>
        <taxon>Fusobacteriales</taxon>
        <taxon>Fusobacteriaceae</taxon>
        <taxon>Fusobacterium</taxon>
    </lineage>
</organism>
<sequence length="408" mass="46599">MYKIYTLEELEENFGKMKDIDEDFIEDKDGEYFVIKVQDSLVGYILVDEDERCYLIRRIFVRAGMRYKSYGMKLIKFLVNHGIEQKKEKIICIDFSKQDFFKKNGFKENDGVLEIDNIQRETLRMKEGKKVVISSILQNIFLAVIKILGGIYGNSRALVSDGINSLSDVGSSFGILLGIYFSNKPADEEHPYGHEKIESIIGNMLGVFLLLTAFELGKGSVELLISGEYTNTPAYTTIIWAGISMVVKFFMYRYKLKVGMATDNSALIADAKDSKSDVYSSGGVIFGILLSIWVSPIFDIILSLIVALLIFKEGISIIFETSDLILDKQDEEFIGEIERYLNENENIKNVHDIFMRKSGDKVFLSMHIRVPKEMTVYEAHNMIDSIREGIVLDFENVKDVMIHVDYLH</sequence>
<dbReference type="NCBIfam" id="TIGR01297">
    <property type="entry name" value="CDF"/>
    <property type="match status" value="1"/>
</dbReference>
<dbReference type="InterPro" id="IPR016181">
    <property type="entry name" value="Acyl_CoA_acyltransferase"/>
</dbReference>
<dbReference type="SUPFAM" id="SSF160240">
    <property type="entry name" value="Cation efflux protein cytoplasmic domain-like"/>
    <property type="match status" value="1"/>
</dbReference>
<feature type="transmembrane region" description="Helical" evidence="7">
    <location>
        <begin position="284"/>
        <end position="311"/>
    </location>
</feature>
<dbReference type="RefSeq" id="WP_005886666.1">
    <property type="nucleotide sequence ID" value="NZ_CABMMQ010000002.1"/>
</dbReference>
<dbReference type="SUPFAM" id="SSF55729">
    <property type="entry name" value="Acyl-CoA N-acyltransferases (Nat)"/>
    <property type="match status" value="1"/>
</dbReference>
<keyword evidence="9" id="KW-0808">Transferase</keyword>
<keyword evidence="6 7" id="KW-0472">Membrane</keyword>
<evidence type="ECO:0000256" key="4">
    <source>
        <dbReference type="ARBA" id="ARBA00022692"/>
    </source>
</evidence>
<evidence type="ECO:0000256" key="6">
    <source>
        <dbReference type="ARBA" id="ARBA00023136"/>
    </source>
</evidence>
<dbReference type="Gene3D" id="3.40.630.30">
    <property type="match status" value="1"/>
</dbReference>
<dbReference type="InterPro" id="IPR036837">
    <property type="entry name" value="Cation_efflux_CTD_sf"/>
</dbReference>
<dbReference type="GO" id="GO:0016020">
    <property type="term" value="C:membrane"/>
    <property type="evidence" value="ECO:0007669"/>
    <property type="project" value="UniProtKB-SubCell"/>
</dbReference>
<dbReference type="AlphaFoldDB" id="A0A414PNP0"/>